<reference evidence="2" key="1">
    <citation type="submission" date="2021-02" db="EMBL/GenBank/DDBJ databases">
        <title>Metagenome analyses of Stigonema ocellatum DSM 106950, Chlorogloea purpurea SAG 13.99 and Gomphosphaeria aponina DSM 107014.</title>
        <authorList>
            <person name="Marter P."/>
            <person name="Huang S."/>
        </authorList>
    </citation>
    <scope>NUCLEOTIDE SEQUENCE</scope>
    <source>
        <strain evidence="2">JP213</strain>
    </source>
</reference>
<feature type="compositionally biased region" description="Polar residues" evidence="1">
    <location>
        <begin position="126"/>
        <end position="144"/>
    </location>
</feature>
<evidence type="ECO:0000313" key="3">
    <source>
        <dbReference type="Proteomes" id="UP000767446"/>
    </source>
</evidence>
<gene>
    <name evidence="2" type="ORF">DSM107014_16715</name>
</gene>
<feature type="region of interest" description="Disordered" evidence="1">
    <location>
        <begin position="87"/>
        <end position="107"/>
    </location>
</feature>
<organism evidence="2 3">
    <name type="scientific">Gomphosphaeria aponina SAG 52.96 = DSM 107014</name>
    <dbReference type="NCBI Taxonomy" id="1521640"/>
    <lineage>
        <taxon>Bacteria</taxon>
        <taxon>Bacillati</taxon>
        <taxon>Cyanobacteriota</taxon>
        <taxon>Cyanophyceae</taxon>
        <taxon>Oscillatoriophycideae</taxon>
        <taxon>Chroococcales</taxon>
        <taxon>Gomphosphaeriaceae</taxon>
        <taxon>Gomphosphaeria</taxon>
    </lineage>
</organism>
<name>A0A941JT41_9CHRO</name>
<dbReference type="Proteomes" id="UP000767446">
    <property type="component" value="Unassembled WGS sequence"/>
</dbReference>
<feature type="region of interest" description="Disordered" evidence="1">
    <location>
        <begin position="120"/>
        <end position="145"/>
    </location>
</feature>
<dbReference type="EMBL" id="JADQBC010000142">
    <property type="protein sequence ID" value="MBR8829511.1"/>
    <property type="molecule type" value="Genomic_DNA"/>
</dbReference>
<sequence>MLTQFRKHYPQGSLISELVTIDHGKYIVRTLVQIEGVTLASGLAAAETVEQAEDQARNRALAILDLDSATQSIILPDLQPVVNTKVEEKSFPPAPPPPPASFQAPTPEVVTSSDNYAYSFDEEFSPDSQTTLPHTITPAPSFSETEIVAPENPVETTTQPQPNGGAPIDFSEIIAKTDIELKRLGWTKEKGRDYLLQTYGKKSRHYLSDDELLEFLNFLTSQPNP</sequence>
<evidence type="ECO:0000313" key="2">
    <source>
        <dbReference type="EMBL" id="MBR8829511.1"/>
    </source>
</evidence>
<accession>A0A941JT41</accession>
<evidence type="ECO:0000256" key="1">
    <source>
        <dbReference type="SAM" id="MobiDB-lite"/>
    </source>
</evidence>
<proteinExistence type="predicted"/>
<protein>
    <submittedName>
        <fullName evidence="2">Uncharacterized protein</fullName>
    </submittedName>
</protein>
<comment type="caution">
    <text evidence="2">The sequence shown here is derived from an EMBL/GenBank/DDBJ whole genome shotgun (WGS) entry which is preliminary data.</text>
</comment>
<dbReference type="AlphaFoldDB" id="A0A941JT41"/>